<sequence>MPLAFLAVISLGTALLALPISHAGPGSAPWITALFTAVSATCVTGLTVVDTPSYWSTFGQVVILALFQFGGFGIMAGATLLGLLVSNRMRLGARLLAQAETRSLDLGDVMAVLRLIIITTLLVEVLLTIVLTLRFHFAYDQPFGLALWNGFFHGVSAFNNAGFSTYSDSMTRFAGDALVLGPVMLAVLLGGLGFPVLLELRREPWQWSRWSVHTKITLLGSAFLLVGGALAIAAYEWTNPATLGPMDTGERVLNALFLSVNTRSSGFNTLDMRMLEPETLALNYGLMFIGGGSASTAGGIRLTTFFLLGFVVWAEVRAQRDTIAFRRRIPVEVQRQALTIALFGVGTVAIGTLALLSVTDHPLVLVVFEVISASATVGLSTGIIPELPPSGQLILTVLMYTGRVGTVTVVTALALRGRNIPFRYPEERPIVG</sequence>
<feature type="transmembrane region" description="Helical" evidence="8">
    <location>
        <begin position="337"/>
        <end position="357"/>
    </location>
</feature>
<evidence type="ECO:0000256" key="8">
    <source>
        <dbReference type="SAM" id="Phobius"/>
    </source>
</evidence>
<reference evidence="9 10" key="1">
    <citation type="submission" date="2024-09" db="EMBL/GenBank/DDBJ databases">
        <authorList>
            <person name="Sun Q."/>
            <person name="Mori K."/>
        </authorList>
    </citation>
    <scope>NUCLEOTIDE SEQUENCE [LARGE SCALE GENOMIC DNA]</scope>
    <source>
        <strain evidence="9 10">KCTC 23076</strain>
    </source>
</reference>
<evidence type="ECO:0000256" key="3">
    <source>
        <dbReference type="ARBA" id="ARBA00022475"/>
    </source>
</evidence>
<dbReference type="Proteomes" id="UP001589896">
    <property type="component" value="Unassembled WGS sequence"/>
</dbReference>
<feature type="transmembrane region" description="Helical" evidence="8">
    <location>
        <begin position="111"/>
        <end position="133"/>
    </location>
</feature>
<evidence type="ECO:0000256" key="2">
    <source>
        <dbReference type="ARBA" id="ARBA00022448"/>
    </source>
</evidence>
<dbReference type="EMBL" id="JBHLTG010000004">
    <property type="protein sequence ID" value="MFC0679906.1"/>
    <property type="molecule type" value="Genomic_DNA"/>
</dbReference>
<keyword evidence="7 8" id="KW-0472">Membrane</keyword>
<evidence type="ECO:0000256" key="5">
    <source>
        <dbReference type="ARBA" id="ARBA00022989"/>
    </source>
</evidence>
<dbReference type="RefSeq" id="WP_386671097.1">
    <property type="nucleotide sequence ID" value="NZ_JBHLTG010000004.1"/>
</dbReference>
<keyword evidence="10" id="KW-1185">Reference proteome</keyword>
<evidence type="ECO:0000256" key="6">
    <source>
        <dbReference type="ARBA" id="ARBA00023065"/>
    </source>
</evidence>
<feature type="transmembrane region" description="Helical" evidence="8">
    <location>
        <begin position="61"/>
        <end position="85"/>
    </location>
</feature>
<feature type="transmembrane region" description="Helical" evidence="8">
    <location>
        <begin position="178"/>
        <end position="198"/>
    </location>
</feature>
<dbReference type="PANTHER" id="PTHR32024">
    <property type="entry name" value="TRK SYSTEM POTASSIUM UPTAKE PROTEIN TRKG-RELATED"/>
    <property type="match status" value="1"/>
</dbReference>
<evidence type="ECO:0000313" key="10">
    <source>
        <dbReference type="Proteomes" id="UP001589896"/>
    </source>
</evidence>
<accession>A0ABV6RSY4</accession>
<protein>
    <submittedName>
        <fullName evidence="9">TrkH family potassium uptake protein</fullName>
    </submittedName>
</protein>
<organism evidence="9 10">
    <name type="scientific">Lysobacter korlensis</name>
    <dbReference type="NCBI Taxonomy" id="553636"/>
    <lineage>
        <taxon>Bacteria</taxon>
        <taxon>Pseudomonadati</taxon>
        <taxon>Pseudomonadota</taxon>
        <taxon>Gammaproteobacteria</taxon>
        <taxon>Lysobacterales</taxon>
        <taxon>Lysobacteraceae</taxon>
        <taxon>Lysobacter</taxon>
    </lineage>
</organism>
<keyword evidence="5 8" id="KW-1133">Transmembrane helix</keyword>
<evidence type="ECO:0000256" key="1">
    <source>
        <dbReference type="ARBA" id="ARBA00004651"/>
    </source>
</evidence>
<feature type="transmembrane region" description="Helical" evidence="8">
    <location>
        <begin position="218"/>
        <end position="237"/>
    </location>
</feature>
<gene>
    <name evidence="9" type="ORF">ACFFGH_18875</name>
</gene>
<dbReference type="PANTHER" id="PTHR32024:SF1">
    <property type="entry name" value="KTR SYSTEM POTASSIUM UPTAKE PROTEIN B"/>
    <property type="match status" value="1"/>
</dbReference>
<evidence type="ECO:0000256" key="4">
    <source>
        <dbReference type="ARBA" id="ARBA00022692"/>
    </source>
</evidence>
<feature type="transmembrane region" description="Helical" evidence="8">
    <location>
        <begin position="393"/>
        <end position="415"/>
    </location>
</feature>
<comment type="subcellular location">
    <subcellularLocation>
        <location evidence="1">Cell membrane</location>
        <topology evidence="1">Multi-pass membrane protein</topology>
    </subcellularLocation>
</comment>
<keyword evidence="4 8" id="KW-0812">Transmembrane</keyword>
<evidence type="ECO:0000313" key="9">
    <source>
        <dbReference type="EMBL" id="MFC0679906.1"/>
    </source>
</evidence>
<comment type="caution">
    <text evidence="9">The sequence shown here is derived from an EMBL/GenBank/DDBJ whole genome shotgun (WGS) entry which is preliminary data.</text>
</comment>
<name>A0ABV6RSY4_9GAMM</name>
<feature type="transmembrane region" description="Helical" evidence="8">
    <location>
        <begin position="284"/>
        <end position="316"/>
    </location>
</feature>
<keyword evidence="2" id="KW-0813">Transport</keyword>
<evidence type="ECO:0000256" key="7">
    <source>
        <dbReference type="ARBA" id="ARBA00023136"/>
    </source>
</evidence>
<dbReference type="Pfam" id="PF02386">
    <property type="entry name" value="TrkH"/>
    <property type="match status" value="1"/>
</dbReference>
<dbReference type="InterPro" id="IPR003445">
    <property type="entry name" value="Cat_transpt"/>
</dbReference>
<keyword evidence="6" id="KW-0406">Ion transport</keyword>
<proteinExistence type="predicted"/>
<feature type="transmembrane region" description="Helical" evidence="8">
    <location>
        <begin position="33"/>
        <end position="49"/>
    </location>
</feature>
<keyword evidence="3" id="KW-1003">Cell membrane</keyword>